<reference evidence="2" key="1">
    <citation type="journal article" date="2022" name="bioRxiv">
        <title>Sequencing and chromosome-scale assembly of the giantPleurodeles waltlgenome.</title>
        <authorList>
            <person name="Brown T."/>
            <person name="Elewa A."/>
            <person name="Iarovenko S."/>
            <person name="Subramanian E."/>
            <person name="Araus A.J."/>
            <person name="Petzold A."/>
            <person name="Susuki M."/>
            <person name="Suzuki K.-i.T."/>
            <person name="Hayashi T."/>
            <person name="Toyoda A."/>
            <person name="Oliveira C."/>
            <person name="Osipova E."/>
            <person name="Leigh N.D."/>
            <person name="Simon A."/>
            <person name="Yun M.H."/>
        </authorList>
    </citation>
    <scope>NUCLEOTIDE SEQUENCE</scope>
    <source>
        <strain evidence="2">20211129_DDA</strain>
        <tissue evidence="2">Liver</tissue>
    </source>
</reference>
<dbReference type="AlphaFoldDB" id="A0AAV7S1W5"/>
<name>A0AAV7S1W5_PLEWA</name>
<organism evidence="2 3">
    <name type="scientific">Pleurodeles waltl</name>
    <name type="common">Iberian ribbed newt</name>
    <dbReference type="NCBI Taxonomy" id="8319"/>
    <lineage>
        <taxon>Eukaryota</taxon>
        <taxon>Metazoa</taxon>
        <taxon>Chordata</taxon>
        <taxon>Craniata</taxon>
        <taxon>Vertebrata</taxon>
        <taxon>Euteleostomi</taxon>
        <taxon>Amphibia</taxon>
        <taxon>Batrachia</taxon>
        <taxon>Caudata</taxon>
        <taxon>Salamandroidea</taxon>
        <taxon>Salamandridae</taxon>
        <taxon>Pleurodelinae</taxon>
        <taxon>Pleurodeles</taxon>
    </lineage>
</organism>
<proteinExistence type="predicted"/>
<dbReference type="Proteomes" id="UP001066276">
    <property type="component" value="Chromosome 5"/>
</dbReference>
<feature type="compositionally biased region" description="Basic and acidic residues" evidence="1">
    <location>
        <begin position="10"/>
        <end position="20"/>
    </location>
</feature>
<comment type="caution">
    <text evidence="2">The sequence shown here is derived from an EMBL/GenBank/DDBJ whole genome shotgun (WGS) entry which is preliminary data.</text>
</comment>
<sequence length="67" mass="6992">MGTREVTPGGRKDNVTKPRGNDALSSRCGVRPRFFSAREACAPGCQAHLRPDQSAPGEALPAASARG</sequence>
<feature type="region of interest" description="Disordered" evidence="1">
    <location>
        <begin position="1"/>
        <end position="27"/>
    </location>
</feature>
<accession>A0AAV7S1W5</accession>
<dbReference type="EMBL" id="JANPWB010000009">
    <property type="protein sequence ID" value="KAJ1157474.1"/>
    <property type="molecule type" value="Genomic_DNA"/>
</dbReference>
<evidence type="ECO:0000313" key="3">
    <source>
        <dbReference type="Proteomes" id="UP001066276"/>
    </source>
</evidence>
<gene>
    <name evidence="2" type="ORF">NDU88_010186</name>
</gene>
<feature type="region of interest" description="Disordered" evidence="1">
    <location>
        <begin position="48"/>
        <end position="67"/>
    </location>
</feature>
<keyword evidence="3" id="KW-1185">Reference proteome</keyword>
<protein>
    <submittedName>
        <fullName evidence="2">Uncharacterized protein</fullName>
    </submittedName>
</protein>
<evidence type="ECO:0000256" key="1">
    <source>
        <dbReference type="SAM" id="MobiDB-lite"/>
    </source>
</evidence>
<evidence type="ECO:0000313" key="2">
    <source>
        <dbReference type="EMBL" id="KAJ1157474.1"/>
    </source>
</evidence>